<keyword evidence="5" id="KW-0288">FMN</keyword>
<dbReference type="FunFam" id="3.40.50.360:FF:000036">
    <property type="entry name" value="NADPH--cytochrome P450 reductase"/>
    <property type="match status" value="1"/>
</dbReference>
<comment type="cofactor">
    <cofactor evidence="2">
        <name>FAD</name>
        <dbReference type="ChEBI" id="CHEBI:57692"/>
    </cofactor>
</comment>
<dbReference type="Pfam" id="PF00667">
    <property type="entry name" value="FAD_binding_1"/>
    <property type="match status" value="1"/>
</dbReference>
<dbReference type="PROSITE" id="PS50902">
    <property type="entry name" value="FLAVODOXIN_LIKE"/>
    <property type="match status" value="1"/>
</dbReference>
<sequence length="705" mass="79013">MHLTHIGVPLFDRIAPSSYADAVAIGAAVLASAAYLLREYTWNKPDPFYHLWFERPQENSSAANARRNETRNIAQRLDELGKDVVIFWGSQSGTAEGFAYRLARELHQRFHLEAMAADLSDFDPETIALIPDAKIAIFILSTYGEGDPSDNATGFWEWLTKLHDRSLDSLRYAAFGLGNSEYRHYNRVVDVVDEALELCGAKRLKPPGKANDAKGSTQEDFLSWKDELFAFFRSDLGFQEHEVKYEPTLSVVEDDSLQPADLHIGEPVHSADKSAKATPTSSIGALKIKNSRELFTASSRNCVHLELDLAGHPQITYKTGDHLAIWPMNPDDDVERLIRTLGLDRHRGVPICIKGLDQGTKVRVPTPTTVEVLFRYYVEICGPVSRDTVRGLVQFAPTPSARTFLLDLSRDKNTFTEFLRRTHVNLGRLLELATGADVNTVWSIPLSYIIETLPHTQPRYYSISSSSILSPRAPTITALVSNTALPDESTASIPGLTTNYLLALSHSLADSDSPAHPQGLSYNLPGPSDALAGGKVFAHIRRSKFKLPMQSSCPIIMVAAGTGLAPFRAFIEERVRLQSIGRPLGEMILFFGCRRPDEDYIYREELEQMEKGLQGKLRIVTAFSRVHGENKVYVQDRVFEHGRDICRMVGEGANLYICGRASMAREVRKRVEEVMGTDNGWDEEEVKEWTESMKRKNKWQEDVWG</sequence>
<keyword evidence="22" id="KW-1185">Reference proteome</keyword>
<evidence type="ECO:0000256" key="5">
    <source>
        <dbReference type="ARBA" id="ARBA00022643"/>
    </source>
</evidence>
<evidence type="ECO:0000256" key="18">
    <source>
        <dbReference type="PIRNR" id="PIRNR000208"/>
    </source>
</evidence>
<dbReference type="Pfam" id="PF00175">
    <property type="entry name" value="NAD_binding_1"/>
    <property type="match status" value="1"/>
</dbReference>
<dbReference type="InterPro" id="IPR008254">
    <property type="entry name" value="Flavodoxin/NO_synth"/>
</dbReference>
<dbReference type="Gene3D" id="3.40.50.80">
    <property type="entry name" value="Nucleotide-binding domain of ferredoxin-NADP reductase (FNR) module"/>
    <property type="match status" value="1"/>
</dbReference>
<evidence type="ECO:0000259" key="20">
    <source>
        <dbReference type="PROSITE" id="PS51384"/>
    </source>
</evidence>
<dbReference type="InterPro" id="IPR017927">
    <property type="entry name" value="FAD-bd_FR_type"/>
</dbReference>
<protein>
    <recommendedName>
        <fullName evidence="18">NADPH--cytochrome P450 reductase</fullName>
        <ecNumber evidence="18">1.6.2.4</ecNumber>
    </recommendedName>
</protein>
<keyword evidence="4" id="KW-0285">Flavoprotein</keyword>
<dbReference type="InterPro" id="IPR023208">
    <property type="entry name" value="P450R"/>
</dbReference>
<comment type="cofactor">
    <cofactor evidence="1">
        <name>FMN</name>
        <dbReference type="ChEBI" id="CHEBI:58210"/>
    </cofactor>
</comment>
<accession>A0A6A6NL25</accession>
<proteinExistence type="inferred from homology"/>
<dbReference type="SUPFAM" id="SSF52343">
    <property type="entry name" value="Ferredoxin reductase-like, C-terminal NADP-linked domain"/>
    <property type="match status" value="1"/>
</dbReference>
<evidence type="ECO:0000256" key="2">
    <source>
        <dbReference type="ARBA" id="ARBA00001974"/>
    </source>
</evidence>
<evidence type="ECO:0000256" key="14">
    <source>
        <dbReference type="ARBA" id="ARBA00023098"/>
    </source>
</evidence>
<keyword evidence="3" id="KW-0444">Lipid biosynthesis</keyword>
<keyword evidence="8" id="KW-0274">FAD</keyword>
<dbReference type="Pfam" id="PF00258">
    <property type="entry name" value="Flavodoxin_1"/>
    <property type="match status" value="1"/>
</dbReference>
<gene>
    <name evidence="21" type="ORF">BDY21DRAFT_294746</name>
</gene>
<evidence type="ECO:0000313" key="22">
    <source>
        <dbReference type="Proteomes" id="UP000799766"/>
    </source>
</evidence>
<name>A0A6A6NL25_9PEZI</name>
<evidence type="ECO:0000256" key="3">
    <source>
        <dbReference type="ARBA" id="ARBA00022516"/>
    </source>
</evidence>
<dbReference type="InterPro" id="IPR029039">
    <property type="entry name" value="Flavoprotein-like_sf"/>
</dbReference>
<dbReference type="Proteomes" id="UP000799766">
    <property type="component" value="Unassembled WGS sequence"/>
</dbReference>
<dbReference type="GO" id="GO:0005829">
    <property type="term" value="C:cytosol"/>
    <property type="evidence" value="ECO:0007669"/>
    <property type="project" value="TreeGrafter"/>
</dbReference>
<dbReference type="InterPro" id="IPR039261">
    <property type="entry name" value="FNR_nucleotide-bd"/>
</dbReference>
<dbReference type="SUPFAM" id="SSF52218">
    <property type="entry name" value="Flavoproteins"/>
    <property type="match status" value="1"/>
</dbReference>
<evidence type="ECO:0000256" key="15">
    <source>
        <dbReference type="ARBA" id="ARBA00023136"/>
    </source>
</evidence>
<dbReference type="PANTHER" id="PTHR19384">
    <property type="entry name" value="NITRIC OXIDE SYNTHASE-RELATED"/>
    <property type="match status" value="1"/>
</dbReference>
<evidence type="ECO:0000256" key="10">
    <source>
        <dbReference type="ARBA" id="ARBA00022955"/>
    </source>
</evidence>
<keyword evidence="15 18" id="KW-0472">Membrane</keyword>
<evidence type="ECO:0000256" key="9">
    <source>
        <dbReference type="ARBA" id="ARBA00022857"/>
    </source>
</evidence>
<evidence type="ECO:0000256" key="6">
    <source>
        <dbReference type="ARBA" id="ARBA00022692"/>
    </source>
</evidence>
<dbReference type="PRINTS" id="PR00369">
    <property type="entry name" value="FLAVODOXIN"/>
</dbReference>
<dbReference type="InterPro" id="IPR023173">
    <property type="entry name" value="NADPH_Cyt_P450_Rdtase_alpha"/>
</dbReference>
<evidence type="ECO:0000256" key="7">
    <source>
        <dbReference type="ARBA" id="ARBA00022824"/>
    </source>
</evidence>
<comment type="catalytic activity">
    <reaction evidence="18">
        <text>2 oxidized [cytochrome P450] + NADPH = 2 reduced [cytochrome P450] + NADP(+) + H(+)</text>
        <dbReference type="Rhea" id="RHEA:24040"/>
        <dbReference type="Rhea" id="RHEA-COMP:14627"/>
        <dbReference type="Rhea" id="RHEA-COMP:14628"/>
        <dbReference type="ChEBI" id="CHEBI:15378"/>
        <dbReference type="ChEBI" id="CHEBI:55376"/>
        <dbReference type="ChEBI" id="CHEBI:57783"/>
        <dbReference type="ChEBI" id="CHEBI:58349"/>
        <dbReference type="ChEBI" id="CHEBI:60344"/>
        <dbReference type="EC" id="1.6.2.4"/>
    </reaction>
</comment>
<dbReference type="GO" id="GO:0016126">
    <property type="term" value="P:sterol biosynthetic process"/>
    <property type="evidence" value="ECO:0007669"/>
    <property type="project" value="UniProtKB-KW"/>
</dbReference>
<keyword evidence="7 18" id="KW-0256">Endoplasmic reticulum</keyword>
<dbReference type="PANTHER" id="PTHR19384:SF108">
    <property type="entry name" value="NADPH--CYTOCHROME P450 REDUCTASE"/>
    <property type="match status" value="1"/>
</dbReference>
<keyword evidence="11" id="KW-1133">Transmembrane helix</keyword>
<dbReference type="AlphaFoldDB" id="A0A6A6NL25"/>
<dbReference type="SUPFAM" id="SSF63380">
    <property type="entry name" value="Riboflavin synthase domain-like"/>
    <property type="match status" value="1"/>
</dbReference>
<keyword evidence="6" id="KW-0812">Transmembrane</keyword>
<dbReference type="PIRSF" id="PIRSF000208">
    <property type="entry name" value="P450R"/>
    <property type="match status" value="1"/>
</dbReference>
<dbReference type="Gene3D" id="2.40.30.10">
    <property type="entry name" value="Translation factors"/>
    <property type="match status" value="1"/>
</dbReference>
<evidence type="ECO:0000256" key="17">
    <source>
        <dbReference type="ARBA" id="ARBA00023221"/>
    </source>
</evidence>
<evidence type="ECO:0000256" key="4">
    <source>
        <dbReference type="ARBA" id="ARBA00022630"/>
    </source>
</evidence>
<keyword evidence="14" id="KW-0443">Lipid metabolism</keyword>
<evidence type="ECO:0000313" key="21">
    <source>
        <dbReference type="EMBL" id="KAF2452411.1"/>
    </source>
</evidence>
<evidence type="ECO:0000256" key="11">
    <source>
        <dbReference type="ARBA" id="ARBA00022989"/>
    </source>
</evidence>
<evidence type="ECO:0000256" key="1">
    <source>
        <dbReference type="ARBA" id="ARBA00001917"/>
    </source>
</evidence>
<dbReference type="EC" id="1.6.2.4" evidence="18"/>
<evidence type="ECO:0000256" key="12">
    <source>
        <dbReference type="ARBA" id="ARBA00023002"/>
    </source>
</evidence>
<keyword evidence="17" id="KW-0753">Steroid metabolism</keyword>
<feature type="domain" description="Flavodoxin-like" evidence="19">
    <location>
        <begin position="84"/>
        <end position="229"/>
    </location>
</feature>
<dbReference type="InterPro" id="IPR017938">
    <property type="entry name" value="Riboflavin_synthase-like_b-brl"/>
</dbReference>
<dbReference type="PROSITE" id="PS51384">
    <property type="entry name" value="FAD_FR"/>
    <property type="match status" value="1"/>
</dbReference>
<dbReference type="GO" id="GO:0010181">
    <property type="term" value="F:FMN binding"/>
    <property type="evidence" value="ECO:0007669"/>
    <property type="project" value="InterPro"/>
</dbReference>
<dbReference type="EMBL" id="MU001710">
    <property type="protein sequence ID" value="KAF2452411.1"/>
    <property type="molecule type" value="Genomic_DNA"/>
</dbReference>
<comment type="similarity">
    <text evidence="18">In the C-terminal section; belongs to the flavoprotein pyridine nucleotide cytochrome reductase family.</text>
</comment>
<dbReference type="Gene3D" id="3.40.50.360">
    <property type="match status" value="1"/>
</dbReference>
<keyword evidence="16" id="KW-1207">Sterol metabolism</keyword>
<evidence type="ECO:0000259" key="19">
    <source>
        <dbReference type="PROSITE" id="PS50902"/>
    </source>
</evidence>
<dbReference type="GO" id="GO:0005789">
    <property type="term" value="C:endoplasmic reticulum membrane"/>
    <property type="evidence" value="ECO:0007669"/>
    <property type="project" value="UniProtKB-SubCell"/>
</dbReference>
<dbReference type="InterPro" id="IPR001709">
    <property type="entry name" value="Flavoprot_Pyr_Nucl_cyt_Rdtase"/>
</dbReference>
<evidence type="ECO:0000256" key="8">
    <source>
        <dbReference type="ARBA" id="ARBA00022827"/>
    </source>
</evidence>
<dbReference type="GO" id="GO:0003958">
    <property type="term" value="F:NADPH-hemoprotein reductase activity"/>
    <property type="evidence" value="ECO:0007669"/>
    <property type="project" value="UniProtKB-EC"/>
</dbReference>
<keyword evidence="10" id="KW-0752">Steroid biosynthesis</keyword>
<dbReference type="Gene3D" id="1.20.990.10">
    <property type="entry name" value="NADPH-cytochrome p450 Reductase, Chain A, domain 3"/>
    <property type="match status" value="1"/>
</dbReference>
<feature type="domain" description="FAD-binding FR-type" evidence="20">
    <location>
        <begin position="281"/>
        <end position="548"/>
    </location>
</feature>
<dbReference type="InterPro" id="IPR003097">
    <property type="entry name" value="CysJ-like_FAD-binding"/>
</dbReference>
<comment type="subcellular location">
    <subcellularLocation>
        <location evidence="18">Endoplasmic reticulum membrane</location>
    </subcellularLocation>
</comment>
<organism evidence="21 22">
    <name type="scientific">Lineolata rhizophorae</name>
    <dbReference type="NCBI Taxonomy" id="578093"/>
    <lineage>
        <taxon>Eukaryota</taxon>
        <taxon>Fungi</taxon>
        <taxon>Dikarya</taxon>
        <taxon>Ascomycota</taxon>
        <taxon>Pezizomycotina</taxon>
        <taxon>Dothideomycetes</taxon>
        <taxon>Dothideomycetes incertae sedis</taxon>
        <taxon>Lineolatales</taxon>
        <taxon>Lineolataceae</taxon>
        <taxon>Lineolata</taxon>
    </lineage>
</organism>
<dbReference type="InterPro" id="IPR001094">
    <property type="entry name" value="Flavdoxin-like"/>
</dbReference>
<evidence type="ECO:0000256" key="16">
    <source>
        <dbReference type="ARBA" id="ARBA00023166"/>
    </source>
</evidence>
<dbReference type="PRINTS" id="PR00371">
    <property type="entry name" value="FPNCR"/>
</dbReference>
<dbReference type="GO" id="GO:0050660">
    <property type="term" value="F:flavin adenine dinucleotide binding"/>
    <property type="evidence" value="ECO:0007669"/>
    <property type="project" value="TreeGrafter"/>
</dbReference>
<keyword evidence="13" id="KW-0756">Sterol biosynthesis</keyword>
<reference evidence="21" key="1">
    <citation type="journal article" date="2020" name="Stud. Mycol.">
        <title>101 Dothideomycetes genomes: a test case for predicting lifestyles and emergence of pathogens.</title>
        <authorList>
            <person name="Haridas S."/>
            <person name="Albert R."/>
            <person name="Binder M."/>
            <person name="Bloem J."/>
            <person name="Labutti K."/>
            <person name="Salamov A."/>
            <person name="Andreopoulos B."/>
            <person name="Baker S."/>
            <person name="Barry K."/>
            <person name="Bills G."/>
            <person name="Bluhm B."/>
            <person name="Cannon C."/>
            <person name="Castanera R."/>
            <person name="Culley D."/>
            <person name="Daum C."/>
            <person name="Ezra D."/>
            <person name="Gonzalez J."/>
            <person name="Henrissat B."/>
            <person name="Kuo A."/>
            <person name="Liang C."/>
            <person name="Lipzen A."/>
            <person name="Lutzoni F."/>
            <person name="Magnuson J."/>
            <person name="Mondo S."/>
            <person name="Nolan M."/>
            <person name="Ohm R."/>
            <person name="Pangilinan J."/>
            <person name="Park H.-J."/>
            <person name="Ramirez L."/>
            <person name="Alfaro M."/>
            <person name="Sun H."/>
            <person name="Tritt A."/>
            <person name="Yoshinaga Y."/>
            <person name="Zwiers L.-H."/>
            <person name="Turgeon B."/>
            <person name="Goodwin S."/>
            <person name="Spatafora J."/>
            <person name="Crous P."/>
            <person name="Grigoriev I."/>
        </authorList>
    </citation>
    <scope>NUCLEOTIDE SEQUENCE</scope>
    <source>
        <strain evidence="21">ATCC 16933</strain>
    </source>
</reference>
<dbReference type="FunFam" id="3.40.50.80:FF:000032">
    <property type="entry name" value="NADPH-dependent diflavin oxidoreductase 1"/>
    <property type="match status" value="1"/>
</dbReference>
<comment type="function">
    <text evidence="18">This enzyme is required for electron transfer from NADP to cytochrome P450.</text>
</comment>
<keyword evidence="12 18" id="KW-0560">Oxidoreductase</keyword>
<dbReference type="OrthoDB" id="1856718at2759"/>
<dbReference type="InterPro" id="IPR001433">
    <property type="entry name" value="OxRdtase_FAD/NAD-bd"/>
</dbReference>
<evidence type="ECO:0000256" key="13">
    <source>
        <dbReference type="ARBA" id="ARBA00023011"/>
    </source>
</evidence>
<keyword evidence="9 18" id="KW-0521">NADP</keyword>